<keyword evidence="4" id="KW-0408">Iron</keyword>
<evidence type="ECO:0000256" key="1">
    <source>
        <dbReference type="ARBA" id="ARBA00007523"/>
    </source>
</evidence>
<sequence length="575" mass="62665">MPETSLNLHQLEPILSQYAPLGRTALLPILHEVQTLFGYIPPNAIQKVSHRLGVSVEEVDEIVNFYPLFYRQPAGKTVIHVCNNPVCANAGAEAVMKRLSQSLEAHRAAGEQPGTLTIEYSPCLGLCEHAPAMIVQGAPVARADSVSYEDLVSGKLRHPRSIVRNEIAILTANCGKNRVNWLALYRASQGYRGLEQALQMSPSQVIETIKASGLLGRGGAAFPTGKKWETAAQAPGEPRYILCNADEAEPGSFKDRVLLEDEPHLILEGMLIAGYAVGARKGYIYIRGEYLFQYQVMLRAVEEARQAGFLGEHVMGTSFSFDIEVRRGAGTYVAGEETAQIESIEGKPAYPRPRPPFPTAQGLFGKPTVVNNVETLANVPYILRVGAAEYRKIGTELSPGPKLFCLSGDVKMPGLYEVPFGITFRHLLEDLAGGVRDGHSMKAALFGGAAGAFATRDQLDLRLTVEDLAAAGLPLGSGVITIFDETRDLRDVCLRQARFFAEESCGVCPACQEGTRRQWEILSRLVEGKGQPEDYALLQDTSWTHPDQSRCGIGQMAALPVLSALNHWPNLFKAP</sequence>
<evidence type="ECO:0000313" key="8">
    <source>
        <dbReference type="Proteomes" id="UP000264141"/>
    </source>
</evidence>
<comment type="similarity">
    <text evidence="1">Belongs to the complex I 51 kDa subunit family.</text>
</comment>
<reference evidence="7 8" key="1">
    <citation type="journal article" date="2018" name="Nat. Biotechnol.">
        <title>A standardized bacterial taxonomy based on genome phylogeny substantially revises the tree of life.</title>
        <authorList>
            <person name="Parks D.H."/>
            <person name="Chuvochina M."/>
            <person name="Waite D.W."/>
            <person name="Rinke C."/>
            <person name="Skarshewski A."/>
            <person name="Chaumeil P.A."/>
            <person name="Hugenholtz P."/>
        </authorList>
    </citation>
    <scope>NUCLEOTIDE SEQUENCE [LARGE SCALE GENOMIC DNA]</scope>
    <source>
        <strain evidence="7">UBA8781</strain>
    </source>
</reference>
<dbReference type="AlphaFoldDB" id="A0A3D1JKB2"/>
<comment type="caution">
    <text evidence="7">The sequence shown here is derived from an EMBL/GenBank/DDBJ whole genome shotgun (WGS) entry which is preliminary data.</text>
</comment>
<evidence type="ECO:0000256" key="2">
    <source>
        <dbReference type="ARBA" id="ARBA00022485"/>
    </source>
</evidence>
<dbReference type="STRING" id="229919.GCA_001050195_00671"/>
<dbReference type="InterPro" id="IPR037225">
    <property type="entry name" value="Nuo51_FMN-bd_sf"/>
</dbReference>
<dbReference type="Gene3D" id="1.20.1440.230">
    <property type="entry name" value="NADH-ubiquinone oxidoreductase 51kDa subunit, iron-sulphur binding domain"/>
    <property type="match status" value="1"/>
</dbReference>
<dbReference type="PANTHER" id="PTHR43578:SF3">
    <property type="entry name" value="NADH-QUINONE OXIDOREDUCTASE SUBUNIT F"/>
    <property type="match status" value="1"/>
</dbReference>
<protein>
    <submittedName>
        <fullName evidence="7">NADH-quinone oxidoreductase subunit E</fullName>
    </submittedName>
</protein>
<dbReference type="FunFam" id="3.40.50.11540:FF:000001">
    <property type="entry name" value="NADH dehydrogenase [ubiquinone] flavoprotein 1, mitochondrial"/>
    <property type="match status" value="1"/>
</dbReference>
<dbReference type="SUPFAM" id="SSF140490">
    <property type="entry name" value="Nqo1C-terminal domain-like"/>
    <property type="match status" value="1"/>
</dbReference>
<dbReference type="Pfam" id="PF10589">
    <property type="entry name" value="NADH_4Fe-4S"/>
    <property type="match status" value="1"/>
</dbReference>
<evidence type="ECO:0000256" key="3">
    <source>
        <dbReference type="ARBA" id="ARBA00022723"/>
    </source>
</evidence>
<gene>
    <name evidence="7" type="ORF">DEQ80_10045</name>
</gene>
<dbReference type="SUPFAM" id="SSF142019">
    <property type="entry name" value="Nqo1 FMN-binding domain-like"/>
    <property type="match status" value="1"/>
</dbReference>
<dbReference type="PANTHER" id="PTHR43578">
    <property type="entry name" value="NADH-QUINONE OXIDOREDUCTASE SUBUNIT F"/>
    <property type="match status" value="1"/>
</dbReference>
<evidence type="ECO:0000259" key="6">
    <source>
        <dbReference type="SMART" id="SM00928"/>
    </source>
</evidence>
<dbReference type="InterPro" id="IPR036249">
    <property type="entry name" value="Thioredoxin-like_sf"/>
</dbReference>
<dbReference type="Pfam" id="PF01257">
    <property type="entry name" value="2Fe-2S_thioredx"/>
    <property type="match status" value="1"/>
</dbReference>
<accession>A0A3D1JKB2</accession>
<dbReference type="Pfam" id="PF01512">
    <property type="entry name" value="Complex1_51K"/>
    <property type="match status" value="1"/>
</dbReference>
<dbReference type="InterPro" id="IPR011538">
    <property type="entry name" value="Nuo51_FMN-bd"/>
</dbReference>
<dbReference type="Proteomes" id="UP000264141">
    <property type="component" value="Unassembled WGS sequence"/>
</dbReference>
<dbReference type="GO" id="GO:0046872">
    <property type="term" value="F:metal ion binding"/>
    <property type="evidence" value="ECO:0007669"/>
    <property type="project" value="UniProtKB-KW"/>
</dbReference>
<dbReference type="InterPro" id="IPR041921">
    <property type="entry name" value="NuoE_N"/>
</dbReference>
<evidence type="ECO:0000313" key="7">
    <source>
        <dbReference type="EMBL" id="HCE18188.1"/>
    </source>
</evidence>
<keyword evidence="5" id="KW-0411">Iron-sulfur</keyword>
<dbReference type="Gene3D" id="6.10.250.1450">
    <property type="match status" value="1"/>
</dbReference>
<dbReference type="SUPFAM" id="SSF52833">
    <property type="entry name" value="Thioredoxin-like"/>
    <property type="match status" value="1"/>
</dbReference>
<dbReference type="InterPro" id="IPR042128">
    <property type="entry name" value="NuoE_dom"/>
</dbReference>
<dbReference type="CDD" id="cd03064">
    <property type="entry name" value="TRX_Fd_NuoE"/>
    <property type="match status" value="1"/>
</dbReference>
<feature type="domain" description="NADH-ubiquinone oxidoreductase 51kDa subunit iron-sulphur binding" evidence="6">
    <location>
        <begin position="490"/>
        <end position="535"/>
    </location>
</feature>
<dbReference type="InterPro" id="IPR019575">
    <property type="entry name" value="Nuop51_4Fe4S-bd"/>
</dbReference>
<proteinExistence type="inferred from homology"/>
<evidence type="ECO:0000256" key="4">
    <source>
        <dbReference type="ARBA" id="ARBA00023004"/>
    </source>
</evidence>
<name>A0A3D1JKB2_9CHLR</name>
<keyword evidence="2" id="KW-0004">4Fe-4S</keyword>
<evidence type="ECO:0000256" key="5">
    <source>
        <dbReference type="ARBA" id="ARBA00023014"/>
    </source>
</evidence>
<dbReference type="GO" id="GO:0051539">
    <property type="term" value="F:4 iron, 4 sulfur cluster binding"/>
    <property type="evidence" value="ECO:0007669"/>
    <property type="project" value="UniProtKB-KW"/>
</dbReference>
<dbReference type="Gene3D" id="3.40.30.10">
    <property type="entry name" value="Glutaredoxin"/>
    <property type="match status" value="1"/>
</dbReference>
<dbReference type="Gene3D" id="3.10.20.600">
    <property type="match status" value="1"/>
</dbReference>
<dbReference type="InterPro" id="IPR037207">
    <property type="entry name" value="Nuop51_4Fe4S-bd_sf"/>
</dbReference>
<dbReference type="SUPFAM" id="SSF142984">
    <property type="entry name" value="Nqo1 middle domain-like"/>
    <property type="match status" value="1"/>
</dbReference>
<keyword evidence="3" id="KW-0479">Metal-binding</keyword>
<dbReference type="Gene3D" id="3.40.50.11540">
    <property type="entry name" value="NADH-ubiquinone oxidoreductase 51kDa subunit"/>
    <property type="match status" value="1"/>
</dbReference>
<dbReference type="Gene3D" id="1.10.10.1590">
    <property type="entry name" value="NADH-quinone oxidoreductase subunit E"/>
    <property type="match status" value="1"/>
</dbReference>
<organism evidence="7 8">
    <name type="scientific">Anaerolinea thermolimosa</name>
    <dbReference type="NCBI Taxonomy" id="229919"/>
    <lineage>
        <taxon>Bacteria</taxon>
        <taxon>Bacillati</taxon>
        <taxon>Chloroflexota</taxon>
        <taxon>Anaerolineae</taxon>
        <taxon>Anaerolineales</taxon>
        <taxon>Anaerolineaceae</taxon>
        <taxon>Anaerolinea</taxon>
    </lineage>
</organism>
<dbReference type="SMART" id="SM00928">
    <property type="entry name" value="NADH_4Fe-4S"/>
    <property type="match status" value="1"/>
</dbReference>
<dbReference type="EMBL" id="DPBP01000040">
    <property type="protein sequence ID" value="HCE18188.1"/>
    <property type="molecule type" value="Genomic_DNA"/>
</dbReference>